<gene>
    <name evidence="11" type="ORF">JF50_11725</name>
</gene>
<dbReference type="FunFam" id="3.40.50.1000:FF:000022">
    <property type="entry name" value="Phosphoglycolate phosphatase"/>
    <property type="match status" value="1"/>
</dbReference>
<evidence type="ECO:0000313" key="11">
    <source>
        <dbReference type="EMBL" id="KID56598.1"/>
    </source>
</evidence>
<dbReference type="InterPro" id="IPR036412">
    <property type="entry name" value="HAD-like_sf"/>
</dbReference>
<dbReference type="UniPathway" id="UPA00865">
    <property type="reaction ID" value="UER00834"/>
</dbReference>
<dbReference type="GO" id="GO:0046872">
    <property type="term" value="F:metal ion binding"/>
    <property type="evidence" value="ECO:0007669"/>
    <property type="project" value="UniProtKB-KW"/>
</dbReference>
<comment type="similarity">
    <text evidence="4 10">Belongs to the HAD-like hydrolase superfamily. CbbY/CbbZ/Gph/YieH family.</text>
</comment>
<dbReference type="AlphaFoldDB" id="A0A0C1MPS7"/>
<dbReference type="PANTHER" id="PTHR43434">
    <property type="entry name" value="PHOSPHOGLYCOLATE PHOSPHATASE"/>
    <property type="match status" value="1"/>
</dbReference>
<dbReference type="NCBIfam" id="NF009695">
    <property type="entry name" value="PRK13222.1-2"/>
    <property type="match status" value="1"/>
</dbReference>
<dbReference type="NCBIfam" id="TIGR01549">
    <property type="entry name" value="HAD-SF-IA-v1"/>
    <property type="match status" value="1"/>
</dbReference>
<dbReference type="InterPro" id="IPR006549">
    <property type="entry name" value="HAD-SF_hydro_IIIA"/>
</dbReference>
<comment type="pathway">
    <text evidence="3 10">Organic acid metabolism; glycolate biosynthesis; glycolate from 2-phosphoglycolate: step 1/1.</text>
</comment>
<dbReference type="RefSeq" id="WP_039609666.1">
    <property type="nucleotide sequence ID" value="NZ_JWIC01000006.1"/>
</dbReference>
<comment type="caution">
    <text evidence="11">The sequence shown here is derived from an EMBL/GenBank/DDBJ whole genome shotgun (WGS) entry which is preliminary data.</text>
</comment>
<dbReference type="Pfam" id="PF13419">
    <property type="entry name" value="HAD_2"/>
    <property type="match status" value="1"/>
</dbReference>
<dbReference type="GO" id="GO:0046295">
    <property type="term" value="P:glycolate biosynthetic process"/>
    <property type="evidence" value="ECO:0007669"/>
    <property type="project" value="UniProtKB-UniRule"/>
</dbReference>
<dbReference type="GO" id="GO:0005975">
    <property type="term" value="P:carbohydrate metabolic process"/>
    <property type="evidence" value="ECO:0007669"/>
    <property type="project" value="InterPro"/>
</dbReference>
<keyword evidence="9 10" id="KW-0119">Carbohydrate metabolism</keyword>
<organism evidence="11 12">
    <name type="scientific">Pseudoalteromonas luteoviolacea</name>
    <dbReference type="NCBI Taxonomy" id="43657"/>
    <lineage>
        <taxon>Bacteria</taxon>
        <taxon>Pseudomonadati</taxon>
        <taxon>Pseudomonadota</taxon>
        <taxon>Gammaproteobacteria</taxon>
        <taxon>Alteromonadales</taxon>
        <taxon>Pseudoalteromonadaceae</taxon>
        <taxon>Pseudoalteromonas</taxon>
    </lineage>
</organism>
<dbReference type="GO" id="GO:0006281">
    <property type="term" value="P:DNA repair"/>
    <property type="evidence" value="ECO:0007669"/>
    <property type="project" value="TreeGrafter"/>
</dbReference>
<feature type="binding site" evidence="10">
    <location>
        <position position="14"/>
    </location>
    <ligand>
        <name>Mg(2+)</name>
        <dbReference type="ChEBI" id="CHEBI:18420"/>
    </ligand>
</feature>
<reference evidence="11 12" key="1">
    <citation type="submission" date="2014-12" db="EMBL/GenBank/DDBJ databases">
        <title>Draft Genome Sequence of Pseudoalteromonas luteoviolacea HI1.</title>
        <authorList>
            <person name="Asahina A.Y."/>
            <person name="Hadfield M.G."/>
        </authorList>
    </citation>
    <scope>NUCLEOTIDE SEQUENCE [LARGE SCALE GENOMIC DNA]</scope>
    <source>
        <strain evidence="11 12">HI1</strain>
    </source>
</reference>
<dbReference type="PANTHER" id="PTHR43434:SF1">
    <property type="entry name" value="PHOSPHOGLYCOLATE PHOSPHATASE"/>
    <property type="match status" value="1"/>
</dbReference>
<dbReference type="GO" id="GO:0005829">
    <property type="term" value="C:cytosol"/>
    <property type="evidence" value="ECO:0007669"/>
    <property type="project" value="TreeGrafter"/>
</dbReference>
<feature type="binding site" evidence="10">
    <location>
        <position position="12"/>
    </location>
    <ligand>
        <name>Mg(2+)</name>
        <dbReference type="ChEBI" id="CHEBI:18420"/>
    </ligand>
</feature>
<evidence type="ECO:0000256" key="1">
    <source>
        <dbReference type="ARBA" id="ARBA00000830"/>
    </source>
</evidence>
<dbReference type="InterPro" id="IPR037512">
    <property type="entry name" value="PGPase_prok"/>
</dbReference>
<dbReference type="InterPro" id="IPR050155">
    <property type="entry name" value="HAD-like_hydrolase_sf"/>
</dbReference>
<evidence type="ECO:0000256" key="8">
    <source>
        <dbReference type="ARBA" id="ARBA00022842"/>
    </source>
</evidence>
<dbReference type="SUPFAM" id="SSF56784">
    <property type="entry name" value="HAD-like"/>
    <property type="match status" value="1"/>
</dbReference>
<proteinExistence type="inferred from homology"/>
<evidence type="ECO:0000256" key="9">
    <source>
        <dbReference type="ARBA" id="ARBA00023277"/>
    </source>
</evidence>
<keyword evidence="6 10" id="KW-0479">Metal-binding</keyword>
<dbReference type="SFLD" id="SFLDS00003">
    <property type="entry name" value="Haloacid_Dehalogenase"/>
    <property type="match status" value="1"/>
</dbReference>
<evidence type="ECO:0000256" key="2">
    <source>
        <dbReference type="ARBA" id="ARBA00001946"/>
    </source>
</evidence>
<evidence type="ECO:0000256" key="7">
    <source>
        <dbReference type="ARBA" id="ARBA00022801"/>
    </source>
</evidence>
<dbReference type="NCBIfam" id="TIGR01449">
    <property type="entry name" value="PGP_bact"/>
    <property type="match status" value="1"/>
</dbReference>
<dbReference type="Proteomes" id="UP000031327">
    <property type="component" value="Unassembled WGS sequence"/>
</dbReference>
<dbReference type="SFLD" id="SFLDG01135">
    <property type="entry name" value="C1.5.6:_HAD__Beta-PGM__Phospha"/>
    <property type="match status" value="1"/>
</dbReference>
<name>A0A0C1MPS7_9GAMM</name>
<keyword evidence="8 10" id="KW-0460">Magnesium</keyword>
<dbReference type="EMBL" id="JWIC01000006">
    <property type="protein sequence ID" value="KID56598.1"/>
    <property type="molecule type" value="Genomic_DNA"/>
</dbReference>
<dbReference type="GO" id="GO:0008967">
    <property type="term" value="F:phosphoglycolate phosphatase activity"/>
    <property type="evidence" value="ECO:0007669"/>
    <property type="project" value="UniProtKB-UniRule"/>
</dbReference>
<feature type="binding site" evidence="10">
    <location>
        <position position="177"/>
    </location>
    <ligand>
        <name>Mg(2+)</name>
        <dbReference type="ChEBI" id="CHEBI:18420"/>
    </ligand>
</feature>
<dbReference type="PRINTS" id="PR00413">
    <property type="entry name" value="HADHALOGNASE"/>
</dbReference>
<protein>
    <recommendedName>
        <fullName evidence="5 10">Phosphoglycolate phosphatase</fullName>
        <shortName evidence="10">PGP</shortName>
        <shortName evidence="10">PGPase</shortName>
        <ecNumber evidence="5 10">3.1.3.18</ecNumber>
    </recommendedName>
</protein>
<evidence type="ECO:0000256" key="5">
    <source>
        <dbReference type="ARBA" id="ARBA00013078"/>
    </source>
</evidence>
<feature type="active site" description="Nucleophile" evidence="10">
    <location>
        <position position="12"/>
    </location>
</feature>
<evidence type="ECO:0000256" key="3">
    <source>
        <dbReference type="ARBA" id="ARBA00004818"/>
    </source>
</evidence>
<comment type="cofactor">
    <cofactor evidence="2 10">
        <name>Mg(2+)</name>
        <dbReference type="ChEBI" id="CHEBI:18420"/>
    </cofactor>
</comment>
<evidence type="ECO:0000256" key="6">
    <source>
        <dbReference type="ARBA" id="ARBA00022723"/>
    </source>
</evidence>
<dbReference type="Gene3D" id="3.40.50.1000">
    <property type="entry name" value="HAD superfamily/HAD-like"/>
    <property type="match status" value="1"/>
</dbReference>
<accession>A0A0C1MPS7</accession>
<keyword evidence="7 10" id="KW-0378">Hydrolase</keyword>
<dbReference type="Gene3D" id="1.10.150.240">
    <property type="entry name" value="Putative phosphatase, domain 2"/>
    <property type="match status" value="1"/>
</dbReference>
<dbReference type="EC" id="3.1.3.18" evidence="5 10"/>
<dbReference type="NCBIfam" id="TIGR01662">
    <property type="entry name" value="HAD-SF-IIIA"/>
    <property type="match status" value="1"/>
</dbReference>
<dbReference type="NCBIfam" id="TIGR01509">
    <property type="entry name" value="HAD-SF-IA-v3"/>
    <property type="match status" value="1"/>
</dbReference>
<dbReference type="InterPro" id="IPR023198">
    <property type="entry name" value="PGP-like_dom2"/>
</dbReference>
<evidence type="ECO:0000313" key="12">
    <source>
        <dbReference type="Proteomes" id="UP000031327"/>
    </source>
</evidence>
<dbReference type="InterPro" id="IPR023214">
    <property type="entry name" value="HAD_sf"/>
</dbReference>
<comment type="function">
    <text evidence="10">Specifically catalyzes the dephosphorylation of 2-phosphoglycolate. Is involved in the dissimilation of the intracellular 2-phosphoglycolate formed during the DNA repair of 3'-phosphoglycolate ends, a major class of DNA lesions induced by oxidative stress.</text>
</comment>
<evidence type="ECO:0000256" key="10">
    <source>
        <dbReference type="HAMAP-Rule" id="MF_00495"/>
    </source>
</evidence>
<comment type="catalytic activity">
    <reaction evidence="1 10">
        <text>2-phosphoglycolate + H2O = glycolate + phosphate</text>
        <dbReference type="Rhea" id="RHEA:14369"/>
        <dbReference type="ChEBI" id="CHEBI:15377"/>
        <dbReference type="ChEBI" id="CHEBI:29805"/>
        <dbReference type="ChEBI" id="CHEBI:43474"/>
        <dbReference type="ChEBI" id="CHEBI:58033"/>
        <dbReference type="EC" id="3.1.3.18"/>
    </reaction>
</comment>
<dbReference type="OrthoDB" id="9776368at2"/>
<dbReference type="CDD" id="cd16417">
    <property type="entry name" value="HAD_PGPase"/>
    <property type="match status" value="1"/>
</dbReference>
<dbReference type="InterPro" id="IPR006439">
    <property type="entry name" value="HAD-SF_hydro_IA"/>
</dbReference>
<sequence length="232" mass="25306">MKFTNKDVLLFDLDGTLIDSVPDLALSINQMLDALGMTPYPTDTIRSWVGNGAAVLTQRALSGSIDINPDLDATFVEEALSIFLTYYEQNVCVETTLYPNVKSTLKSLHNHGYRLVIVTNKPEQFVRPILKHLGLNDFFEMVVGGDSLPKRKPDPMQLTYVCDKLGVTPSSCLMIGDSKNDIFAATAAGMQSIGLTYGYNHGEDINSHGATLVLDDFANIIETLASLTAPAE</sequence>
<dbReference type="InterPro" id="IPR041492">
    <property type="entry name" value="HAD_2"/>
</dbReference>
<dbReference type="HAMAP" id="MF_00495">
    <property type="entry name" value="GPH_hydrolase_bact"/>
    <property type="match status" value="1"/>
</dbReference>
<evidence type="ECO:0000256" key="4">
    <source>
        <dbReference type="ARBA" id="ARBA00006171"/>
    </source>
</evidence>
<dbReference type="SFLD" id="SFLDG01129">
    <property type="entry name" value="C1.5:_HAD__Beta-PGM__Phosphata"/>
    <property type="match status" value="1"/>
</dbReference>